<feature type="compositionally biased region" description="Basic and acidic residues" evidence="1">
    <location>
        <begin position="235"/>
        <end position="247"/>
    </location>
</feature>
<feature type="compositionally biased region" description="Low complexity" evidence="1">
    <location>
        <begin position="664"/>
        <end position="677"/>
    </location>
</feature>
<evidence type="ECO:0000313" key="4">
    <source>
        <dbReference type="Proteomes" id="UP000723463"/>
    </source>
</evidence>
<feature type="non-terminal residue" evidence="3">
    <location>
        <position position="938"/>
    </location>
</feature>
<feature type="region of interest" description="Disordered" evidence="1">
    <location>
        <begin position="291"/>
        <end position="313"/>
    </location>
</feature>
<feature type="compositionally biased region" description="Basic and acidic residues" evidence="1">
    <location>
        <begin position="291"/>
        <end position="301"/>
    </location>
</feature>
<feature type="region of interest" description="Disordered" evidence="1">
    <location>
        <begin position="401"/>
        <end position="517"/>
    </location>
</feature>
<feature type="transmembrane region" description="Helical" evidence="2">
    <location>
        <begin position="60"/>
        <end position="88"/>
    </location>
</feature>
<protein>
    <submittedName>
        <fullName evidence="3">Uncharacterized protein</fullName>
    </submittedName>
</protein>
<feature type="compositionally biased region" description="Polar residues" evidence="1">
    <location>
        <begin position="302"/>
        <end position="313"/>
    </location>
</feature>
<accession>A0A9P6EWZ8</accession>
<feature type="compositionally biased region" description="Low complexity" evidence="1">
    <location>
        <begin position="456"/>
        <end position="477"/>
    </location>
</feature>
<evidence type="ECO:0000313" key="3">
    <source>
        <dbReference type="EMBL" id="KAF9536929.1"/>
    </source>
</evidence>
<feature type="compositionally biased region" description="Polar residues" evidence="1">
    <location>
        <begin position="608"/>
        <end position="617"/>
    </location>
</feature>
<feature type="compositionally biased region" description="Low complexity" evidence="1">
    <location>
        <begin position="579"/>
        <end position="594"/>
    </location>
</feature>
<comment type="caution">
    <text evidence="3">The sequence shown here is derived from an EMBL/GenBank/DDBJ whole genome shotgun (WGS) entry which is preliminary data.</text>
</comment>
<feature type="compositionally biased region" description="Low complexity" evidence="1">
    <location>
        <begin position="167"/>
        <end position="186"/>
    </location>
</feature>
<dbReference type="AlphaFoldDB" id="A0A9P6EWZ8"/>
<feature type="compositionally biased region" description="Low complexity" evidence="1">
    <location>
        <begin position="205"/>
        <end position="218"/>
    </location>
</feature>
<evidence type="ECO:0000256" key="2">
    <source>
        <dbReference type="SAM" id="Phobius"/>
    </source>
</evidence>
<feature type="region of interest" description="Disordered" evidence="1">
    <location>
        <begin position="664"/>
        <end position="725"/>
    </location>
</feature>
<keyword evidence="2" id="KW-1133">Transmembrane helix</keyword>
<dbReference type="EMBL" id="JAAAXW010000508">
    <property type="protein sequence ID" value="KAF9536929.1"/>
    <property type="molecule type" value="Genomic_DNA"/>
</dbReference>
<dbReference type="Proteomes" id="UP000723463">
    <property type="component" value="Unassembled WGS sequence"/>
</dbReference>
<keyword evidence="4" id="KW-1185">Reference proteome</keyword>
<organism evidence="3 4">
    <name type="scientific">Mortierella hygrophila</name>
    <dbReference type="NCBI Taxonomy" id="979708"/>
    <lineage>
        <taxon>Eukaryota</taxon>
        <taxon>Fungi</taxon>
        <taxon>Fungi incertae sedis</taxon>
        <taxon>Mucoromycota</taxon>
        <taxon>Mortierellomycotina</taxon>
        <taxon>Mortierellomycetes</taxon>
        <taxon>Mortierellales</taxon>
        <taxon>Mortierellaceae</taxon>
        <taxon>Mortierella</taxon>
    </lineage>
</organism>
<reference evidence="3" key="1">
    <citation type="journal article" date="2020" name="Fungal Divers.">
        <title>Resolving the Mortierellaceae phylogeny through synthesis of multi-gene phylogenetics and phylogenomics.</title>
        <authorList>
            <person name="Vandepol N."/>
            <person name="Liber J."/>
            <person name="Desiro A."/>
            <person name="Na H."/>
            <person name="Kennedy M."/>
            <person name="Barry K."/>
            <person name="Grigoriev I.V."/>
            <person name="Miller A.N."/>
            <person name="O'Donnell K."/>
            <person name="Stajich J.E."/>
            <person name="Bonito G."/>
        </authorList>
    </citation>
    <scope>NUCLEOTIDE SEQUENCE</scope>
    <source>
        <strain evidence="3">NRRL 2591</strain>
    </source>
</reference>
<feature type="transmembrane region" description="Helical" evidence="2">
    <location>
        <begin position="7"/>
        <end position="27"/>
    </location>
</feature>
<feature type="region of interest" description="Disordered" evidence="1">
    <location>
        <begin position="152"/>
        <end position="187"/>
    </location>
</feature>
<keyword evidence="2" id="KW-0812">Transmembrane</keyword>
<feature type="compositionally biased region" description="Polar residues" evidence="1">
    <location>
        <begin position="485"/>
        <end position="503"/>
    </location>
</feature>
<keyword evidence="2" id="KW-0472">Membrane</keyword>
<feature type="region of interest" description="Disordered" evidence="1">
    <location>
        <begin position="554"/>
        <end position="642"/>
    </location>
</feature>
<feature type="compositionally biased region" description="Low complexity" evidence="1">
    <location>
        <begin position="696"/>
        <end position="725"/>
    </location>
</feature>
<name>A0A9P6EWZ8_9FUNG</name>
<feature type="compositionally biased region" description="Low complexity" evidence="1">
    <location>
        <begin position="618"/>
        <end position="641"/>
    </location>
</feature>
<gene>
    <name evidence="3" type="ORF">EC957_009351</name>
</gene>
<feature type="transmembrane region" description="Helical" evidence="2">
    <location>
        <begin position="33"/>
        <end position="53"/>
    </location>
</feature>
<evidence type="ECO:0000256" key="1">
    <source>
        <dbReference type="SAM" id="MobiDB-lite"/>
    </source>
</evidence>
<sequence>MAVSRTWVLRGSLWIQALFLLVLTSILADTNAWIGAILTGVGLVFVVIGITAAHKRRIGYLYLYATLVGLWQILALTHILIICGLITLPLNKIDPAFIVGQKIVENPSNPLKIAIPVLYGFQWCAWCVILVCMASLRLETIDPTLGFEIQDPKHQRHSLDTRSNYASSSYPNINGSSNSSSNNSNNQRMNQHLFNFRQSVIAPIGGASSPASSNSKSSGSGGAGMERNSVTRMSKGKDPLDKGRYGNDIETPQAPERSWVGMERRASSDSNAIFIPNDARISQVVVTFKDDSQDTQQEHTSRSMLASAPSSNQQIPEATTIYITNNHYGQSSNTGGSKTVVHNGQPGSSQSAAGAAPKGMGAAVSRGDAYVLNFSASGESLSDMIFKSAQEQIALPVAPLPTAKPDMRASPHSAGRVPLSSQPPPVTTKEVAESHPGTDDDTPNPARIRGTATKVSLTLSSDSSSSELSALSNVSSSDSDDMLEFTSTNTTTADTQIKPQQAGGSLPPHHGPDGVVAGLAMTSVDPLHIIPKNQTQQQRTAAAWESKSLDNPEIESHQYASSHGPPGGDEHSPRAQPNSSDSFHSLSSLSSTSTRYRNDDRSECGQVFGTTDTKPSLTSSSSPASSQQPAPTSTSAQASSPFNYTPAPFTPFLAGTGSVSVTPTTATATSPSATGVSRTKSHRVSLPLQYWRNRTSQPTSLPPSSSSHSADNFSSYSSSSISPPQSFTQNYLTNPFLSKKKKFQIPTIIIHADDEDGEPPRVLSPQDIEYLTTMPPVPLRPLIQPWDETQEEEDGVYDDGYDDYDEYPHPHHQEPLHYQHHHQYQQQQFPVASGAMSYRDEEYNEREEELMGMRSRIDEVHQQRILLQQQQQQHQLRRQSQQQDLDNIQAMQFNLSKDGKGEVELEDDPYALDVPIDLSIDSADLDGLERDDRRTTQL</sequence>
<proteinExistence type="predicted"/>
<feature type="region of interest" description="Disordered" evidence="1">
    <location>
        <begin position="205"/>
        <end position="261"/>
    </location>
</feature>